<feature type="region of interest" description="Disordered" evidence="1">
    <location>
        <begin position="115"/>
        <end position="134"/>
    </location>
</feature>
<feature type="region of interest" description="Disordered" evidence="1">
    <location>
        <begin position="57"/>
        <end position="104"/>
    </location>
</feature>
<gene>
    <name evidence="2" type="ORF">HMPREF2132_11185</name>
</gene>
<evidence type="ECO:0000313" key="3">
    <source>
        <dbReference type="Proteomes" id="UP000029533"/>
    </source>
</evidence>
<evidence type="ECO:0000313" key="2">
    <source>
        <dbReference type="EMBL" id="KGF24852.1"/>
    </source>
</evidence>
<organism evidence="2 3">
    <name type="scientific">Prevotella histicola JCM 15637 = DNF00424</name>
    <dbReference type="NCBI Taxonomy" id="1236504"/>
    <lineage>
        <taxon>Bacteria</taxon>
        <taxon>Pseudomonadati</taxon>
        <taxon>Bacteroidota</taxon>
        <taxon>Bacteroidia</taxon>
        <taxon>Bacteroidales</taxon>
        <taxon>Prevotellaceae</taxon>
        <taxon>Prevotella</taxon>
    </lineage>
</organism>
<dbReference type="EMBL" id="JRNJ01000104">
    <property type="protein sequence ID" value="KGF24852.1"/>
    <property type="molecule type" value="Genomic_DNA"/>
</dbReference>
<dbReference type="RefSeq" id="WP_036871024.1">
    <property type="nucleotide sequence ID" value="NZ_JRNJ01000104.1"/>
</dbReference>
<accession>A0AAW3FD23</accession>
<dbReference type="AlphaFoldDB" id="A0AAW3FD23"/>
<sequence>MEREELKELVNKSLGSTQLKLSERTINEELDDVLGDFGDNEEANAKLVERVANRLKRMDGNLHADVSKEVKEYKENAEKKQKEGNEGGSKKNENNEGSESEIMKELKNLRAELDEERNARKQEQTERAKHATMDSVRKGLREKFENAGLKINDFFAKSALSKLEIPSENVDLKSLVEKAERLYNADIKEAGIEIGKPHAGGNGGGKEEKEDWSDVGNIVGRHNPKTE</sequence>
<comment type="caution">
    <text evidence="2">The sequence shown here is derived from an EMBL/GenBank/DDBJ whole genome shotgun (WGS) entry which is preliminary data.</text>
</comment>
<protein>
    <submittedName>
        <fullName evidence="2">Uncharacterized protein</fullName>
    </submittedName>
</protein>
<feature type="compositionally biased region" description="Basic and acidic residues" evidence="1">
    <location>
        <begin position="57"/>
        <end position="94"/>
    </location>
</feature>
<reference evidence="2 3" key="1">
    <citation type="submission" date="2014-07" db="EMBL/GenBank/DDBJ databases">
        <authorList>
            <person name="McCorrison J."/>
            <person name="Sanka R."/>
            <person name="Torralba M."/>
            <person name="Gillis M."/>
            <person name="Haft D.H."/>
            <person name="Methe B."/>
            <person name="Sutton G."/>
            <person name="Nelson K.E."/>
        </authorList>
    </citation>
    <scope>NUCLEOTIDE SEQUENCE [LARGE SCALE GENOMIC DNA]</scope>
    <source>
        <strain evidence="2 3">DNF00424</strain>
    </source>
</reference>
<proteinExistence type="predicted"/>
<evidence type="ECO:0000256" key="1">
    <source>
        <dbReference type="SAM" id="MobiDB-lite"/>
    </source>
</evidence>
<feature type="region of interest" description="Disordered" evidence="1">
    <location>
        <begin position="194"/>
        <end position="227"/>
    </location>
</feature>
<dbReference type="Proteomes" id="UP000029533">
    <property type="component" value="Unassembled WGS sequence"/>
</dbReference>
<name>A0AAW3FD23_9BACT</name>